<proteinExistence type="predicted"/>
<dbReference type="EnsemblPlants" id="AVESA.00010b.r2.7DG1381230.1">
    <property type="protein sequence ID" value="AVESA.00010b.r2.7DG1381230.1.CDS"/>
    <property type="gene ID" value="AVESA.00010b.r2.7DG1381230"/>
</dbReference>
<accession>A0ACD6AK86</accession>
<keyword evidence="2" id="KW-1185">Reference proteome</keyword>
<reference evidence="1" key="1">
    <citation type="submission" date="2021-05" db="EMBL/GenBank/DDBJ databases">
        <authorList>
            <person name="Scholz U."/>
            <person name="Mascher M."/>
            <person name="Fiebig A."/>
        </authorList>
    </citation>
    <scope>NUCLEOTIDE SEQUENCE [LARGE SCALE GENOMIC DNA]</scope>
</reference>
<evidence type="ECO:0000313" key="2">
    <source>
        <dbReference type="Proteomes" id="UP001732700"/>
    </source>
</evidence>
<reference evidence="1" key="2">
    <citation type="submission" date="2025-09" db="UniProtKB">
        <authorList>
            <consortium name="EnsemblPlants"/>
        </authorList>
    </citation>
    <scope>IDENTIFICATION</scope>
</reference>
<dbReference type="Proteomes" id="UP001732700">
    <property type="component" value="Chromosome 7D"/>
</dbReference>
<organism evidence="1 2">
    <name type="scientific">Avena sativa</name>
    <name type="common">Oat</name>
    <dbReference type="NCBI Taxonomy" id="4498"/>
    <lineage>
        <taxon>Eukaryota</taxon>
        <taxon>Viridiplantae</taxon>
        <taxon>Streptophyta</taxon>
        <taxon>Embryophyta</taxon>
        <taxon>Tracheophyta</taxon>
        <taxon>Spermatophyta</taxon>
        <taxon>Magnoliopsida</taxon>
        <taxon>Liliopsida</taxon>
        <taxon>Poales</taxon>
        <taxon>Poaceae</taxon>
        <taxon>BOP clade</taxon>
        <taxon>Pooideae</taxon>
        <taxon>Poodae</taxon>
        <taxon>Poeae</taxon>
        <taxon>Poeae Chloroplast Group 1 (Aveneae type)</taxon>
        <taxon>Aveninae</taxon>
        <taxon>Avena</taxon>
    </lineage>
</organism>
<name>A0ACD6AK86_AVESA</name>
<evidence type="ECO:0000313" key="1">
    <source>
        <dbReference type="EnsemblPlants" id="AVESA.00010b.r2.7DG1381230.1.CDS"/>
    </source>
</evidence>
<sequence>MPSWDEDTSDASLVSGFSEGQDISPRGPVPDTIFDPDYNGSDDVQLRCKHDKPLHKFVAFEGSDTGRKFLGCGCKEGMCDTFHWVDLEWPPTLQKALIRPWGMYEEEKDTRISGNVEYATANYQLVLEKKELEQEKVKLMKELSLTLPLSELGKIKTHELELEKGRKEKAMPQVSTLKEEKKKLEYCMGDLFKALQEKKEKLKQISELCAE</sequence>
<protein>
    <submittedName>
        <fullName evidence="1">Uncharacterized protein</fullName>
    </submittedName>
</protein>